<dbReference type="GO" id="GO:0005737">
    <property type="term" value="C:cytoplasm"/>
    <property type="evidence" value="ECO:0007669"/>
    <property type="project" value="UniProtKB-SubCell"/>
</dbReference>
<dbReference type="InterPro" id="IPR012180">
    <property type="entry name" value="Bifunc_ATPase/PTrfase"/>
</dbReference>
<dbReference type="EMBL" id="LXYT01000001">
    <property type="protein sequence ID" value="OLY44485.1"/>
    <property type="molecule type" value="Genomic_DNA"/>
</dbReference>
<dbReference type="InterPro" id="IPR002575">
    <property type="entry name" value="Aminoglycoside_PTrfase"/>
</dbReference>
<dbReference type="PIRSF" id="PIRSF036599">
    <property type="entry name" value="AtpPhos"/>
    <property type="match status" value="1"/>
</dbReference>
<dbReference type="InterPro" id="IPR003442">
    <property type="entry name" value="T6A_TsaE"/>
</dbReference>
<dbReference type="Proteomes" id="UP000187344">
    <property type="component" value="Unassembled WGS sequence"/>
</dbReference>
<dbReference type="Gene3D" id="3.40.50.300">
    <property type="entry name" value="P-loop containing nucleotide triphosphate hydrolases"/>
    <property type="match status" value="1"/>
</dbReference>
<dbReference type="InterPro" id="IPR027417">
    <property type="entry name" value="P-loop_NTPase"/>
</dbReference>
<keyword evidence="5" id="KW-0819">tRNA processing</keyword>
<organism evidence="12 13">
    <name type="scientific">Bartonella apis</name>
    <dbReference type="NCBI Taxonomy" id="1686310"/>
    <lineage>
        <taxon>Bacteria</taxon>
        <taxon>Pseudomonadati</taxon>
        <taxon>Pseudomonadota</taxon>
        <taxon>Alphaproteobacteria</taxon>
        <taxon>Hyphomicrobiales</taxon>
        <taxon>Bartonellaceae</taxon>
        <taxon>Bartonella</taxon>
    </lineage>
</organism>
<dbReference type="SUPFAM" id="SSF52540">
    <property type="entry name" value="P-loop containing nucleoside triphosphate hydrolases"/>
    <property type="match status" value="1"/>
</dbReference>
<name>A0A1R0FBZ0_9HYPH</name>
<dbReference type="PANTHER" id="PTHR33540">
    <property type="entry name" value="TRNA THREONYLCARBAMOYLADENOSINE BIOSYNTHESIS PROTEIN TSAE"/>
    <property type="match status" value="1"/>
</dbReference>
<dbReference type="InterPro" id="IPR011009">
    <property type="entry name" value="Kinase-like_dom_sf"/>
</dbReference>
<evidence type="ECO:0000256" key="8">
    <source>
        <dbReference type="ARBA" id="ARBA00022840"/>
    </source>
</evidence>
<keyword evidence="4" id="KW-0963">Cytoplasm</keyword>
<dbReference type="NCBIfam" id="TIGR00150">
    <property type="entry name" value="T6A_YjeE"/>
    <property type="match status" value="1"/>
</dbReference>
<evidence type="ECO:0000256" key="2">
    <source>
        <dbReference type="ARBA" id="ARBA00007599"/>
    </source>
</evidence>
<dbReference type="Pfam" id="PF02367">
    <property type="entry name" value="TsaE"/>
    <property type="match status" value="1"/>
</dbReference>
<dbReference type="AlphaFoldDB" id="A0A1R0FBZ0"/>
<dbReference type="Gene3D" id="3.90.1200.10">
    <property type="match status" value="1"/>
</dbReference>
<dbReference type="SUPFAM" id="SSF56112">
    <property type="entry name" value="Protein kinase-like (PK-like)"/>
    <property type="match status" value="1"/>
</dbReference>
<keyword evidence="8" id="KW-0067">ATP-binding</keyword>
<keyword evidence="9" id="KW-0460">Magnesium</keyword>
<dbReference type="GO" id="GO:0046872">
    <property type="term" value="F:metal ion binding"/>
    <property type="evidence" value="ECO:0007669"/>
    <property type="project" value="UniProtKB-KW"/>
</dbReference>
<accession>A0A1R0FBZ0</accession>
<reference evidence="12 13" key="1">
    <citation type="submission" date="2016-12" db="EMBL/GenBank/DDBJ databases">
        <title>Comparative genomics of Bartonella apis.</title>
        <authorList>
            <person name="Engel P."/>
        </authorList>
    </citation>
    <scope>NUCLEOTIDE SEQUENCE [LARGE SCALE GENOMIC DNA]</scope>
    <source>
        <strain evidence="12 13">PEB0149</strain>
    </source>
</reference>
<evidence type="ECO:0000313" key="13">
    <source>
        <dbReference type="Proteomes" id="UP000187344"/>
    </source>
</evidence>
<sequence length="495" mass="56598">MIFSLFLDDEKATERFGEDFALALEKGNLVTLEGDLGTGKTSLSRSIVRTLADDDGMDVPSPTFTLVQVYDLPKFSLTHADLYRINEPEEIDELGFEEAREGGVVLVEWPEKAEGELGKADFAIFLEHQGNGRKITIEAEGRAAERLKRSLEIREFLKSNHRGNFKRRYFTGDASARSYEIIYGEDGHEILMNAPAMEMPEQNGQSYGKIAHLATSVSQFVGIDRLILKNGFVAPKILAQGLKNGLLITDDLGRDGVLDEERKPIENRYIESGKLLSSFHQKEWPEHQKFDDLTLDIPAYDRDVLQAEVSLLLDWYFPYSNGTEASKSLKEEFYRQWEPFFEIFEQAERSFVMRDYHSPNIIWRENEQGLKKIGLIDFQDGQIGPTAYDVVSLAQDARVAINRPLEEHIIKAYCDERKKGARIFDEEEFKLVYAIAGAQRVSKILGIFVRLDKRDGKPAYLTHLPHCRDYLKRNLEHPALSSLRQFYIASKLVEE</sequence>
<dbReference type="Gene3D" id="3.30.200.20">
    <property type="entry name" value="Phosphorylase Kinase, domain 1"/>
    <property type="match status" value="1"/>
</dbReference>
<evidence type="ECO:0000256" key="4">
    <source>
        <dbReference type="ARBA" id="ARBA00022490"/>
    </source>
</evidence>
<gene>
    <name evidence="12" type="ORF">PEB0149_019550</name>
</gene>
<protein>
    <recommendedName>
        <fullName evidence="3">tRNA threonylcarbamoyladenosine biosynthesis protein TsaE</fullName>
    </recommendedName>
    <alternativeName>
        <fullName evidence="10">t(6)A37 threonylcarbamoyladenosine biosynthesis protein TsaE</fullName>
    </alternativeName>
</protein>
<dbReference type="RefSeq" id="WP_075869611.1">
    <property type="nucleotide sequence ID" value="NZ_CALYQA010000002.1"/>
</dbReference>
<feature type="domain" description="Aminoglycoside phosphotransferase" evidence="11">
    <location>
        <begin position="169"/>
        <end position="417"/>
    </location>
</feature>
<keyword evidence="6" id="KW-0479">Metal-binding</keyword>
<proteinExistence type="inferred from homology"/>
<dbReference type="Pfam" id="PF01636">
    <property type="entry name" value="APH"/>
    <property type="match status" value="1"/>
</dbReference>
<evidence type="ECO:0000313" key="12">
    <source>
        <dbReference type="EMBL" id="OLY44485.1"/>
    </source>
</evidence>
<dbReference type="PANTHER" id="PTHR33540:SF2">
    <property type="entry name" value="TRNA THREONYLCARBAMOYLADENOSINE BIOSYNTHESIS PROTEIN TSAE"/>
    <property type="match status" value="1"/>
</dbReference>
<comment type="subcellular location">
    <subcellularLocation>
        <location evidence="1">Cytoplasm</location>
    </subcellularLocation>
</comment>
<evidence type="ECO:0000256" key="5">
    <source>
        <dbReference type="ARBA" id="ARBA00022694"/>
    </source>
</evidence>
<evidence type="ECO:0000256" key="3">
    <source>
        <dbReference type="ARBA" id="ARBA00019010"/>
    </source>
</evidence>
<evidence type="ECO:0000256" key="1">
    <source>
        <dbReference type="ARBA" id="ARBA00004496"/>
    </source>
</evidence>
<comment type="similarity">
    <text evidence="2">Belongs to the TsaE family.</text>
</comment>
<keyword evidence="7" id="KW-0547">Nucleotide-binding</keyword>
<evidence type="ECO:0000259" key="11">
    <source>
        <dbReference type="Pfam" id="PF01636"/>
    </source>
</evidence>
<evidence type="ECO:0000256" key="9">
    <source>
        <dbReference type="ARBA" id="ARBA00022842"/>
    </source>
</evidence>
<keyword evidence="13" id="KW-1185">Reference proteome</keyword>
<dbReference type="GO" id="GO:0005524">
    <property type="term" value="F:ATP binding"/>
    <property type="evidence" value="ECO:0007669"/>
    <property type="project" value="UniProtKB-KW"/>
</dbReference>
<evidence type="ECO:0000256" key="6">
    <source>
        <dbReference type="ARBA" id="ARBA00022723"/>
    </source>
</evidence>
<dbReference type="GO" id="GO:0002949">
    <property type="term" value="P:tRNA threonylcarbamoyladenosine modification"/>
    <property type="evidence" value="ECO:0007669"/>
    <property type="project" value="InterPro"/>
</dbReference>
<evidence type="ECO:0000256" key="7">
    <source>
        <dbReference type="ARBA" id="ARBA00022741"/>
    </source>
</evidence>
<comment type="caution">
    <text evidence="12">The sequence shown here is derived from an EMBL/GenBank/DDBJ whole genome shotgun (WGS) entry which is preliminary data.</text>
</comment>
<dbReference type="OrthoDB" id="9809275at2"/>
<evidence type="ECO:0000256" key="10">
    <source>
        <dbReference type="ARBA" id="ARBA00032441"/>
    </source>
</evidence>